<reference evidence="1 2" key="1">
    <citation type="journal article" date="2018" name="New Phytol.">
        <title>Phylogenomics of Endogonaceae and evolution of mycorrhizas within Mucoromycota.</title>
        <authorList>
            <person name="Chang Y."/>
            <person name="Desiro A."/>
            <person name="Na H."/>
            <person name="Sandor L."/>
            <person name="Lipzen A."/>
            <person name="Clum A."/>
            <person name="Barry K."/>
            <person name="Grigoriev I.V."/>
            <person name="Martin F.M."/>
            <person name="Stajich J.E."/>
            <person name="Smith M.E."/>
            <person name="Bonito G."/>
            <person name="Spatafora J.W."/>
        </authorList>
    </citation>
    <scope>NUCLEOTIDE SEQUENCE [LARGE SCALE GENOMIC DNA]</scope>
    <source>
        <strain evidence="1 2">AD002</strain>
    </source>
</reference>
<gene>
    <name evidence="1" type="ORF">BC938DRAFT_478878</name>
</gene>
<evidence type="ECO:0000313" key="1">
    <source>
        <dbReference type="EMBL" id="RUS30850.1"/>
    </source>
</evidence>
<accession>A0A433QM53</accession>
<name>A0A433QM53_9FUNG</name>
<keyword evidence="2" id="KW-1185">Reference proteome</keyword>
<protein>
    <submittedName>
        <fullName evidence="1">Uncharacterized protein</fullName>
    </submittedName>
</protein>
<organism evidence="1 2">
    <name type="scientific">Jimgerdemannia flammicorona</name>
    <dbReference type="NCBI Taxonomy" id="994334"/>
    <lineage>
        <taxon>Eukaryota</taxon>
        <taxon>Fungi</taxon>
        <taxon>Fungi incertae sedis</taxon>
        <taxon>Mucoromycota</taxon>
        <taxon>Mucoromycotina</taxon>
        <taxon>Endogonomycetes</taxon>
        <taxon>Endogonales</taxon>
        <taxon>Endogonaceae</taxon>
        <taxon>Jimgerdemannia</taxon>
    </lineage>
</organism>
<dbReference type="Proteomes" id="UP000274822">
    <property type="component" value="Unassembled WGS sequence"/>
</dbReference>
<dbReference type="EMBL" id="RBNJ01003505">
    <property type="protein sequence ID" value="RUS30850.1"/>
    <property type="molecule type" value="Genomic_DNA"/>
</dbReference>
<evidence type="ECO:0000313" key="2">
    <source>
        <dbReference type="Proteomes" id="UP000274822"/>
    </source>
</evidence>
<proteinExistence type="predicted"/>
<dbReference type="AlphaFoldDB" id="A0A433QM53"/>
<sequence length="90" mass="10124">MTINIMRRLRKEAIEVISHRQITAMTLRSVTTNLGTMYQLEKANIYRSVKGKSKEGAQTRKDACDAAGGPGRCQYIKYTPRQGMPSSVFI</sequence>
<comment type="caution">
    <text evidence="1">The sequence shown here is derived from an EMBL/GenBank/DDBJ whole genome shotgun (WGS) entry which is preliminary data.</text>
</comment>